<reference evidence="1" key="1">
    <citation type="submission" date="2022-02" db="EMBL/GenBank/DDBJ databases">
        <title>Coral-associated bacteria.</title>
        <authorList>
            <person name="Tang K."/>
            <person name="Wang X."/>
        </authorList>
    </citation>
    <scope>NUCLEOTIDE SEQUENCE</scope>
    <source>
        <strain evidence="1">SCSIO 43006</strain>
    </source>
</reference>
<evidence type="ECO:0008006" key="3">
    <source>
        <dbReference type="Google" id="ProtNLM"/>
    </source>
</evidence>
<dbReference type="EMBL" id="CP092418">
    <property type="protein sequence ID" value="USD21022.1"/>
    <property type="molecule type" value="Genomic_DNA"/>
</dbReference>
<proteinExistence type="predicted"/>
<sequence>MVSSIIKSSIAFALLVAGIEVCAKDLECEFRPVFMNVKPGENPYELGSEDLSAETRDNLMMILKYYGKDVEALGQSNLKISCDLYSNLDFLVSVTKKSQDKTWLKQHEMLKKTYKK</sequence>
<dbReference type="RefSeq" id="WP_252083425.1">
    <property type="nucleotide sequence ID" value="NZ_CP092418.1"/>
</dbReference>
<protein>
    <recommendedName>
        <fullName evidence="3">DUF3718 domain-containing protein</fullName>
    </recommendedName>
</protein>
<accession>A0ABY4V9Q9</accession>
<evidence type="ECO:0000313" key="1">
    <source>
        <dbReference type="EMBL" id="USD21022.1"/>
    </source>
</evidence>
<organism evidence="1 2">
    <name type="scientific">Microbulbifer variabilis</name>
    <dbReference type="NCBI Taxonomy" id="266805"/>
    <lineage>
        <taxon>Bacteria</taxon>
        <taxon>Pseudomonadati</taxon>
        <taxon>Pseudomonadota</taxon>
        <taxon>Gammaproteobacteria</taxon>
        <taxon>Cellvibrionales</taxon>
        <taxon>Microbulbiferaceae</taxon>
        <taxon>Microbulbifer</taxon>
    </lineage>
</organism>
<keyword evidence="2" id="KW-1185">Reference proteome</keyword>
<dbReference type="Proteomes" id="UP001055658">
    <property type="component" value="Chromosome"/>
</dbReference>
<evidence type="ECO:0000313" key="2">
    <source>
        <dbReference type="Proteomes" id="UP001055658"/>
    </source>
</evidence>
<name>A0ABY4V9Q9_9GAMM</name>
<gene>
    <name evidence="1" type="ORF">MJO52_18460</name>
</gene>